<evidence type="ECO:0000313" key="3">
    <source>
        <dbReference type="Proteomes" id="UP000018130"/>
    </source>
</evidence>
<sequence length="85" mass="10105">MITEVLSSSTANYDREDKFAAYRTIATFQEYLLISQERCYIEQFQKEGDRWFFTAYETEAFIHLKSLGIEVAIADIYNKIIFENR</sequence>
<dbReference type="SUPFAM" id="SSF52980">
    <property type="entry name" value="Restriction endonuclease-like"/>
    <property type="match status" value="1"/>
</dbReference>
<accession>T2JGD3</accession>
<organism evidence="2 3">
    <name type="scientific">Crocosphaera watsonii WH 0402</name>
    <dbReference type="NCBI Taxonomy" id="1284629"/>
    <lineage>
        <taxon>Bacteria</taxon>
        <taxon>Bacillati</taxon>
        <taxon>Cyanobacteriota</taxon>
        <taxon>Cyanophyceae</taxon>
        <taxon>Oscillatoriophycideae</taxon>
        <taxon>Chroococcales</taxon>
        <taxon>Aphanothecaceae</taxon>
        <taxon>Crocosphaera</taxon>
    </lineage>
</organism>
<dbReference type="PANTHER" id="PTHR36558:SF1">
    <property type="entry name" value="RESTRICTION ENDONUCLEASE DOMAIN-CONTAINING PROTEIN-RELATED"/>
    <property type="match status" value="1"/>
</dbReference>
<reference evidence="2 3" key="2">
    <citation type="submission" date="2013-09" db="EMBL/GenBank/DDBJ databases">
        <title>Whole genome comparison of six Crocosphaera watsonii strains with differing phenotypes.</title>
        <authorList>
            <person name="Bench S.R."/>
            <person name="Heller P."/>
            <person name="Frank I."/>
            <person name="Arciniega M."/>
            <person name="Shilova I.N."/>
            <person name="Zehr J.P."/>
        </authorList>
    </citation>
    <scope>NUCLEOTIDE SEQUENCE [LARGE SCALE GENOMIC DNA]</scope>
    <source>
        <strain evidence="2 3">WH 0402</strain>
    </source>
</reference>
<comment type="caution">
    <text evidence="2">The sequence shown here is derived from an EMBL/GenBank/DDBJ whole genome shotgun (WGS) entry which is preliminary data.</text>
</comment>
<protein>
    <recommendedName>
        <fullName evidence="1">Putative restriction endonuclease domain-containing protein</fullName>
    </recommendedName>
</protein>
<reference evidence="2 3" key="1">
    <citation type="submission" date="2013-01" db="EMBL/GenBank/DDBJ databases">
        <authorList>
            <person name="Bench S."/>
        </authorList>
    </citation>
    <scope>NUCLEOTIDE SEQUENCE [LARGE SCALE GENOMIC DNA]</scope>
    <source>
        <strain evidence="2 3">WH 0402</strain>
    </source>
</reference>
<dbReference type="InterPro" id="IPR011335">
    <property type="entry name" value="Restrct_endonuc-II-like"/>
</dbReference>
<evidence type="ECO:0000259" key="1">
    <source>
        <dbReference type="Pfam" id="PF05685"/>
    </source>
</evidence>
<dbReference type="InterPro" id="IPR008538">
    <property type="entry name" value="Uma2"/>
</dbReference>
<name>T2JGD3_CROWT</name>
<dbReference type="PANTHER" id="PTHR36558">
    <property type="entry name" value="GLR1098 PROTEIN"/>
    <property type="match status" value="1"/>
</dbReference>
<proteinExistence type="predicted"/>
<dbReference type="EMBL" id="CAQN01000070">
    <property type="protein sequence ID" value="CCQ64878.1"/>
    <property type="molecule type" value="Genomic_DNA"/>
</dbReference>
<evidence type="ECO:0000313" key="2">
    <source>
        <dbReference type="EMBL" id="CCQ64878.1"/>
    </source>
</evidence>
<gene>
    <name evidence="2" type="ORF">CWATWH0402_2625</name>
</gene>
<dbReference type="Pfam" id="PF05685">
    <property type="entry name" value="Uma2"/>
    <property type="match status" value="1"/>
</dbReference>
<dbReference type="CDD" id="cd06260">
    <property type="entry name" value="DUF820-like"/>
    <property type="match status" value="1"/>
</dbReference>
<feature type="domain" description="Putative restriction endonuclease" evidence="1">
    <location>
        <begin position="2"/>
        <end position="69"/>
    </location>
</feature>
<dbReference type="Proteomes" id="UP000018130">
    <property type="component" value="Unassembled WGS sequence"/>
</dbReference>
<dbReference type="AlphaFoldDB" id="T2JGD3"/>
<dbReference type="Gene3D" id="3.90.1570.10">
    <property type="entry name" value="tt1808, chain A"/>
    <property type="match status" value="1"/>
</dbReference>
<dbReference type="InterPro" id="IPR012296">
    <property type="entry name" value="Nuclease_put_TT1808"/>
</dbReference>